<dbReference type="Proteomes" id="UP000426328">
    <property type="component" value="Chromosome"/>
</dbReference>
<dbReference type="Gene3D" id="1.10.10.10">
    <property type="entry name" value="Winged helix-like DNA-binding domain superfamily/Winged helix DNA-binding domain"/>
    <property type="match status" value="1"/>
</dbReference>
<dbReference type="AlphaFoldDB" id="A0A650CYJ0"/>
<organism evidence="2 3">
    <name type="scientific">Acidianus ambivalens</name>
    <name type="common">Desulfurolobus ambivalens</name>
    <dbReference type="NCBI Taxonomy" id="2283"/>
    <lineage>
        <taxon>Archaea</taxon>
        <taxon>Thermoproteota</taxon>
        <taxon>Thermoprotei</taxon>
        <taxon>Sulfolobales</taxon>
        <taxon>Sulfolobaceae</taxon>
        <taxon>Acidianus</taxon>
    </lineage>
</organism>
<sequence length="130" mass="14866">MNLTDKILALLYDRGELTSSEIADSLREDEENVELTLKGMEKEGLVFEKEKGLIFKKKVYSLTPTGLEKAKKAKEELEEKANKLVTAIQQGEDPQVIVQEYADLIPLMLAMSLIDMMMLQDLMFIDFMNF</sequence>
<name>A0A650CYJ0_ACIAM</name>
<keyword evidence="3" id="KW-1185">Reference proteome</keyword>
<reference evidence="1 4" key="1">
    <citation type="submission" date="2019-10" db="EMBL/GenBank/DDBJ databases">
        <title>Comparative genomics of sulfur disproportionating microorganisms.</title>
        <authorList>
            <person name="Ward L.M."/>
            <person name="Bertran E."/>
            <person name="Johnston D."/>
        </authorList>
    </citation>
    <scope>NUCLEOTIDE SEQUENCE [LARGE SCALE GENOMIC DNA]</scope>
    <source>
        <strain evidence="1 4">DSM 3772</strain>
    </source>
</reference>
<dbReference type="KEGG" id="aamb:D1866_12670"/>
<reference evidence="2 3" key="2">
    <citation type="submission" date="2019-10" db="EMBL/GenBank/DDBJ databases">
        <title>Genome Sequences from Six Type Strain Members of the Archaeal Family Sulfolobaceae: Acidianus ambivalens, Acidianus infernus, Metallosphaera prunae, Stygiolobus azoricus, Sulfolobus metallicus, and Sulfurisphaera ohwakuensis.</title>
        <authorList>
            <person name="Counts J.A."/>
            <person name="Kelly R.M."/>
        </authorList>
    </citation>
    <scope>NUCLEOTIDE SEQUENCE [LARGE SCALE GENOMIC DNA]</scope>
    <source>
        <strain evidence="2 3">LEI 10</strain>
    </source>
</reference>
<evidence type="ECO:0000313" key="2">
    <source>
        <dbReference type="EMBL" id="QGR22735.1"/>
    </source>
</evidence>
<accession>A0A650CYJ0</accession>
<dbReference type="Proteomes" id="UP000474054">
    <property type="component" value="Unassembled WGS sequence"/>
</dbReference>
<dbReference type="InterPro" id="IPR036388">
    <property type="entry name" value="WH-like_DNA-bd_sf"/>
</dbReference>
<dbReference type="RefSeq" id="WP_152940353.1">
    <property type="nucleotide sequence ID" value="NZ_CP045482.1"/>
</dbReference>
<gene>
    <name evidence="2" type="ORF">D1866_12670</name>
    <name evidence="1" type="ORF">GFB69_04110</name>
</gene>
<dbReference type="InterPro" id="IPR036390">
    <property type="entry name" value="WH_DNA-bd_sf"/>
</dbReference>
<dbReference type="EMBL" id="WHYS01000001">
    <property type="protein sequence ID" value="MQL54951.1"/>
    <property type="molecule type" value="Genomic_DNA"/>
</dbReference>
<proteinExistence type="predicted"/>
<dbReference type="GeneID" id="42780601"/>
<dbReference type="EMBL" id="CP045482">
    <property type="protein sequence ID" value="QGR22735.1"/>
    <property type="molecule type" value="Genomic_DNA"/>
</dbReference>
<dbReference type="SUPFAM" id="SSF46785">
    <property type="entry name" value="Winged helix' DNA-binding domain"/>
    <property type="match status" value="1"/>
</dbReference>
<evidence type="ECO:0000313" key="4">
    <source>
        <dbReference type="Proteomes" id="UP000474054"/>
    </source>
</evidence>
<protein>
    <submittedName>
        <fullName evidence="2">MarR family transcriptional regulator</fullName>
    </submittedName>
</protein>
<evidence type="ECO:0000313" key="3">
    <source>
        <dbReference type="Proteomes" id="UP000426328"/>
    </source>
</evidence>
<evidence type="ECO:0000313" key="1">
    <source>
        <dbReference type="EMBL" id="MQL54951.1"/>
    </source>
</evidence>